<comment type="caution">
    <text evidence="6">The sequence shown here is derived from an EMBL/GenBank/DDBJ whole genome shotgun (WGS) entry which is preliminary data.</text>
</comment>
<evidence type="ECO:0000259" key="5">
    <source>
        <dbReference type="SMART" id="SM00906"/>
    </source>
</evidence>
<dbReference type="CDD" id="cd12148">
    <property type="entry name" value="fungal_TF_MHR"/>
    <property type="match status" value="1"/>
</dbReference>
<keyword evidence="7" id="KW-1185">Reference proteome</keyword>
<dbReference type="Proteomes" id="UP001629113">
    <property type="component" value="Unassembled WGS sequence"/>
</dbReference>
<evidence type="ECO:0000256" key="3">
    <source>
        <dbReference type="ARBA" id="ARBA00023242"/>
    </source>
</evidence>
<proteinExistence type="predicted"/>
<dbReference type="EMBL" id="JBFCZG010000009">
    <property type="protein sequence ID" value="KAL3418309.1"/>
    <property type="molecule type" value="Genomic_DNA"/>
</dbReference>
<gene>
    <name evidence="6" type="ORF">PVAG01_10024</name>
</gene>
<dbReference type="PANTHER" id="PTHR47424:SF2">
    <property type="entry name" value="TRANSCRIPTION FACTOR DOMAIN-CONTAINING PROTEIN-RELATED"/>
    <property type="match status" value="1"/>
</dbReference>
<feature type="domain" description="Xylanolytic transcriptional activator regulatory" evidence="5">
    <location>
        <begin position="273"/>
        <end position="347"/>
    </location>
</feature>
<keyword evidence="1" id="KW-0805">Transcription regulation</keyword>
<feature type="region of interest" description="Disordered" evidence="4">
    <location>
        <begin position="134"/>
        <end position="155"/>
    </location>
</feature>
<evidence type="ECO:0000256" key="2">
    <source>
        <dbReference type="ARBA" id="ARBA00023163"/>
    </source>
</evidence>
<protein>
    <submittedName>
        <fullName evidence="6">C6 transcription factor</fullName>
    </submittedName>
</protein>
<keyword evidence="2" id="KW-0804">Transcription</keyword>
<name>A0ABR4P4S3_9HELO</name>
<evidence type="ECO:0000313" key="6">
    <source>
        <dbReference type="EMBL" id="KAL3418309.1"/>
    </source>
</evidence>
<dbReference type="InterPro" id="IPR007219">
    <property type="entry name" value="XnlR_reg_dom"/>
</dbReference>
<reference evidence="6 7" key="1">
    <citation type="submission" date="2024-06" db="EMBL/GenBank/DDBJ databases">
        <title>Complete genome of Phlyctema vagabunda strain 19-DSS-EL-015.</title>
        <authorList>
            <person name="Fiorenzani C."/>
        </authorList>
    </citation>
    <scope>NUCLEOTIDE SEQUENCE [LARGE SCALE GENOMIC DNA]</scope>
    <source>
        <strain evidence="6 7">19-DSS-EL-015</strain>
    </source>
</reference>
<sequence>MSETRNLNKAEDRIRDLENAFQVLLPHVDLEAFLISVKQDPPNASNSQPQETSITFQEELLTPRPIPADTGQSNESDSEALPQEADGFDWSENAVSLNDLSDGMAALSIRPEGAGYLGATSSVVPLRALLSHGQNAVGNPGSPNGRSDPQMFSNSILSTMNPSDISQNTFIDAYFQFYHTQYPFVHEGTFRAQYNGNSPRPKGQSWPILLNTILAIGAWSIGDDDSTIDDVFYNEVSRLCMDSSVFESGNLALVQALLLLSNYTQKRNRPNTGWNYLGLAVRTGLSLGLHKEFPKWEITLLQREIRRRVWWGIYIFDSGASITFGRPILLPELGIMDACEVMNIPEESLTTTTDSLPGEIEEPTIYSSLIAQSKFHYTVKGLYNRLISHPEPTAQELLDLEKPINTWEESIPSYFQTDSPGVQSNNSLLLARYRLHWRSWNVRIVLFRPVILRWAAKPWKSNNNAFSETQDEIMCRQRCLENARLTINSISDYMLNNISSRLGTWYMLYFLFQAGLIPIIYLMTDPTNSDAPSWLDDIRATKNLLTYTSAYNQLAARCLEIVDRLCSPVLNDPEPEVMLQSSEIFDEAHAMYLGEQFGTMEFWDWSNNVLQGSTGM</sequence>
<keyword evidence="3" id="KW-0539">Nucleus</keyword>
<evidence type="ECO:0000256" key="4">
    <source>
        <dbReference type="SAM" id="MobiDB-lite"/>
    </source>
</evidence>
<accession>A0ABR4P4S3</accession>
<evidence type="ECO:0000256" key="1">
    <source>
        <dbReference type="ARBA" id="ARBA00023015"/>
    </source>
</evidence>
<evidence type="ECO:0000313" key="7">
    <source>
        <dbReference type="Proteomes" id="UP001629113"/>
    </source>
</evidence>
<dbReference type="SMART" id="SM00906">
    <property type="entry name" value="Fungal_trans"/>
    <property type="match status" value="1"/>
</dbReference>
<dbReference type="PANTHER" id="PTHR47424">
    <property type="entry name" value="REGULATORY PROTEIN GAL4"/>
    <property type="match status" value="1"/>
</dbReference>
<dbReference type="InterPro" id="IPR051127">
    <property type="entry name" value="Fungal_SecMet_Regulators"/>
</dbReference>
<dbReference type="Pfam" id="PF04082">
    <property type="entry name" value="Fungal_trans"/>
    <property type="match status" value="1"/>
</dbReference>
<organism evidence="6 7">
    <name type="scientific">Phlyctema vagabunda</name>
    <dbReference type="NCBI Taxonomy" id="108571"/>
    <lineage>
        <taxon>Eukaryota</taxon>
        <taxon>Fungi</taxon>
        <taxon>Dikarya</taxon>
        <taxon>Ascomycota</taxon>
        <taxon>Pezizomycotina</taxon>
        <taxon>Leotiomycetes</taxon>
        <taxon>Helotiales</taxon>
        <taxon>Dermateaceae</taxon>
        <taxon>Phlyctema</taxon>
    </lineage>
</organism>